<dbReference type="Gramene" id="PUZ55749">
    <property type="protein sequence ID" value="PUZ55749"/>
    <property type="gene ID" value="GQ55_5G237500"/>
</dbReference>
<sequence>MSDGPCVHMLSRFSISQISGQFPGLKNGLINTLSENGITFLKMAQALLVMFFIQATYLAISVIRLRYFLYGWLDNSYILSDYRPMPFVTTQSPLYVQELLQITCALYNPVLISDD</sequence>
<dbReference type="EMBL" id="CM009753">
    <property type="protein sequence ID" value="PUZ55749.1"/>
    <property type="molecule type" value="Genomic_DNA"/>
</dbReference>
<accession>A0A2T7DJJ1</accession>
<evidence type="ECO:0000313" key="2">
    <source>
        <dbReference type="EMBL" id="PUZ55749.1"/>
    </source>
</evidence>
<gene>
    <name evidence="2" type="ORF">GQ55_5G237500</name>
</gene>
<name>A0A2T7DJJ1_9POAL</name>
<reference evidence="2 3" key="1">
    <citation type="submission" date="2018-04" db="EMBL/GenBank/DDBJ databases">
        <title>WGS assembly of Panicum hallii var. hallii HAL2.</title>
        <authorList>
            <person name="Lovell J."/>
            <person name="Jenkins J."/>
            <person name="Lowry D."/>
            <person name="Mamidi S."/>
            <person name="Sreedasyam A."/>
            <person name="Weng X."/>
            <person name="Barry K."/>
            <person name="Bonette J."/>
            <person name="Campitelli B."/>
            <person name="Daum C."/>
            <person name="Gordon S."/>
            <person name="Gould B."/>
            <person name="Lipzen A."/>
            <person name="MacQueen A."/>
            <person name="Palacio-Mejia J."/>
            <person name="Plott C."/>
            <person name="Shakirov E."/>
            <person name="Shu S."/>
            <person name="Yoshinaga Y."/>
            <person name="Zane M."/>
            <person name="Rokhsar D."/>
            <person name="Grimwood J."/>
            <person name="Schmutz J."/>
            <person name="Juenger T."/>
        </authorList>
    </citation>
    <scope>NUCLEOTIDE SEQUENCE [LARGE SCALE GENOMIC DNA]</scope>
    <source>
        <strain evidence="3">cv. HAL2</strain>
    </source>
</reference>
<organism evidence="2 3">
    <name type="scientific">Panicum hallii var. hallii</name>
    <dbReference type="NCBI Taxonomy" id="1504633"/>
    <lineage>
        <taxon>Eukaryota</taxon>
        <taxon>Viridiplantae</taxon>
        <taxon>Streptophyta</taxon>
        <taxon>Embryophyta</taxon>
        <taxon>Tracheophyta</taxon>
        <taxon>Spermatophyta</taxon>
        <taxon>Magnoliopsida</taxon>
        <taxon>Liliopsida</taxon>
        <taxon>Poales</taxon>
        <taxon>Poaceae</taxon>
        <taxon>PACMAD clade</taxon>
        <taxon>Panicoideae</taxon>
        <taxon>Panicodae</taxon>
        <taxon>Paniceae</taxon>
        <taxon>Panicinae</taxon>
        <taxon>Panicum</taxon>
        <taxon>Panicum sect. Panicum</taxon>
    </lineage>
</organism>
<keyword evidence="1" id="KW-0472">Membrane</keyword>
<evidence type="ECO:0000256" key="1">
    <source>
        <dbReference type="SAM" id="Phobius"/>
    </source>
</evidence>
<keyword evidence="3" id="KW-1185">Reference proteome</keyword>
<protein>
    <submittedName>
        <fullName evidence="2">Uncharacterized protein</fullName>
    </submittedName>
</protein>
<keyword evidence="1" id="KW-1133">Transmembrane helix</keyword>
<keyword evidence="1" id="KW-0812">Transmembrane</keyword>
<evidence type="ECO:0000313" key="3">
    <source>
        <dbReference type="Proteomes" id="UP000244336"/>
    </source>
</evidence>
<dbReference type="AlphaFoldDB" id="A0A2T7DJJ1"/>
<proteinExistence type="predicted"/>
<dbReference type="Proteomes" id="UP000244336">
    <property type="component" value="Chromosome 5"/>
</dbReference>
<feature type="transmembrane region" description="Helical" evidence="1">
    <location>
        <begin position="43"/>
        <end position="63"/>
    </location>
</feature>